<dbReference type="AlphaFoldDB" id="B6W8T4"/>
<accession>B6W8T4</accession>
<reference evidence="1 2" key="1">
    <citation type="submission" date="2008-09" db="EMBL/GenBank/DDBJ databases">
        <authorList>
            <person name="Fulton L."/>
            <person name="Clifton S."/>
            <person name="Fulton B."/>
            <person name="Xu J."/>
            <person name="Minx P."/>
            <person name="Pepin K.H."/>
            <person name="Johnson M."/>
            <person name="Thiruvilangam P."/>
            <person name="Bhonagiri V."/>
            <person name="Nash W.E."/>
            <person name="Mardis E.R."/>
            <person name="Wilson R.K."/>
        </authorList>
    </citation>
    <scope>NUCLEOTIDE SEQUENCE [LARGE SCALE GENOMIC DNA]</scope>
    <source>
        <strain evidence="1 2">DSM 7454</strain>
    </source>
</reference>
<proteinExistence type="predicted"/>
<sequence>MFDKAIKQFLFKKMIIYKKIFDNIKNRSYNNHNNNLFIKITKKRVGLWKSTESWSLVRSIL</sequence>
<organism evidence="1 2">
    <name type="scientific">Anaerococcus hydrogenalis DSM 7454</name>
    <dbReference type="NCBI Taxonomy" id="561177"/>
    <lineage>
        <taxon>Bacteria</taxon>
        <taxon>Bacillati</taxon>
        <taxon>Bacillota</taxon>
        <taxon>Tissierellia</taxon>
        <taxon>Tissierellales</taxon>
        <taxon>Peptoniphilaceae</taxon>
        <taxon>Anaerococcus</taxon>
    </lineage>
</organism>
<dbReference type="EMBL" id="ABXA01000024">
    <property type="protein sequence ID" value="EEB36147.1"/>
    <property type="molecule type" value="Genomic_DNA"/>
</dbReference>
<evidence type="ECO:0000313" key="1">
    <source>
        <dbReference type="EMBL" id="EEB36147.1"/>
    </source>
</evidence>
<comment type="caution">
    <text evidence="1">The sequence shown here is derived from an EMBL/GenBank/DDBJ whole genome shotgun (WGS) entry which is preliminary data.</text>
</comment>
<dbReference type="Proteomes" id="UP000005451">
    <property type="component" value="Unassembled WGS sequence"/>
</dbReference>
<evidence type="ECO:0000313" key="2">
    <source>
        <dbReference type="Proteomes" id="UP000005451"/>
    </source>
</evidence>
<protein>
    <submittedName>
        <fullName evidence="1">Uncharacterized protein</fullName>
    </submittedName>
</protein>
<dbReference type="STRING" id="561177.ANHYDRO_00985"/>
<name>B6W8T4_9FIRM</name>
<gene>
    <name evidence="1" type="ORF">ANHYDRO_00985</name>
</gene>
<reference evidence="1 2" key="2">
    <citation type="submission" date="2008-10" db="EMBL/GenBank/DDBJ databases">
        <title>Draft genome sequence of Anaerococcus hydrogenalis (DSM 7454).</title>
        <authorList>
            <person name="Sudarsanam P."/>
            <person name="Ley R."/>
            <person name="Guruge J."/>
            <person name="Turnbaugh P.J."/>
            <person name="Mahowald M."/>
            <person name="Liep D."/>
            <person name="Gordon J."/>
        </authorList>
    </citation>
    <scope>NUCLEOTIDE SEQUENCE [LARGE SCALE GENOMIC DNA]</scope>
    <source>
        <strain evidence="1 2">DSM 7454</strain>
    </source>
</reference>